<dbReference type="Pfam" id="PF19459">
    <property type="entry name" value="DUF5996"/>
    <property type="match status" value="1"/>
</dbReference>
<accession>U7UXI3</accession>
<gene>
    <name evidence="1" type="ORF">HMPREF0202_02923</name>
</gene>
<evidence type="ECO:0000313" key="1">
    <source>
        <dbReference type="EMBL" id="ERT63153.1"/>
    </source>
</evidence>
<dbReference type="InterPro" id="IPR046038">
    <property type="entry name" value="DUF5996"/>
</dbReference>
<reference evidence="1 2" key="1">
    <citation type="submission" date="2013-08" db="EMBL/GenBank/DDBJ databases">
        <authorList>
            <person name="Weinstock G."/>
            <person name="Sodergren E."/>
            <person name="Wylie T."/>
            <person name="Fulton L."/>
            <person name="Fulton R."/>
            <person name="Fronick C."/>
            <person name="O'Laughlin M."/>
            <person name="Godfrey J."/>
            <person name="Miner T."/>
            <person name="Herter B."/>
            <person name="Appelbaum E."/>
            <person name="Cordes M."/>
            <person name="Lek S."/>
            <person name="Wollam A."/>
            <person name="Pepin K.H."/>
            <person name="Palsikar V.B."/>
            <person name="Mitreva M."/>
            <person name="Wilson R.K."/>
        </authorList>
    </citation>
    <scope>NUCLEOTIDE SEQUENCE [LARGE SCALE GENOMIC DNA]</scope>
    <source>
        <strain evidence="1 2">ATCC BAA-474</strain>
    </source>
</reference>
<dbReference type="RefSeq" id="WP_023052440.1">
    <property type="nucleotide sequence ID" value="NZ_CP173060.2"/>
</dbReference>
<protein>
    <submittedName>
        <fullName evidence="1">Uncharacterized protein</fullName>
    </submittedName>
</protein>
<dbReference type="AlphaFoldDB" id="U7UXI3"/>
<dbReference type="Proteomes" id="UP000017081">
    <property type="component" value="Unassembled WGS sequence"/>
</dbReference>
<proteinExistence type="predicted"/>
<sequence>MVILKYKDWQNTVDTLGMYIQMVGKVALERIPQEPEWESAMLHITPTGISTGNIPSENGLFQISFNFIKHELVILDENGKEAVTPLKDGVSVAQFYKIFLSKLEFLGYRTDIYSIPQEWNFTTPFEKDETHKSYDREAVEKWFEMIKYAYKILSKFAAPFRGRRTKVNFYWGCLDMGTVRYSGKLLNIDPSLPVGFRYGVDAEEVEFGFNLGNNNIGEPYFFGFMWPNNPDEYKKIALPIEKTYYNDQFIYKLTDCLATSNPDESAMTFFQSVYEAATKIQDWQNLESYNKPLELPSQKIRRNK</sequence>
<evidence type="ECO:0000313" key="2">
    <source>
        <dbReference type="Proteomes" id="UP000017081"/>
    </source>
</evidence>
<keyword evidence="2" id="KW-1185">Reference proteome</keyword>
<name>U7UXI3_9FUSO</name>
<organism evidence="1 2">
    <name type="scientific">Cetobacterium somerae ATCC BAA-474</name>
    <dbReference type="NCBI Taxonomy" id="1319815"/>
    <lineage>
        <taxon>Bacteria</taxon>
        <taxon>Fusobacteriati</taxon>
        <taxon>Fusobacteriota</taxon>
        <taxon>Fusobacteriia</taxon>
        <taxon>Fusobacteriales</taxon>
        <taxon>Fusobacteriaceae</taxon>
        <taxon>Cetobacterium</taxon>
    </lineage>
</organism>
<dbReference type="EMBL" id="AXZF01000202">
    <property type="protein sequence ID" value="ERT63153.1"/>
    <property type="molecule type" value="Genomic_DNA"/>
</dbReference>
<dbReference type="eggNOG" id="ENOG502Z7SC">
    <property type="taxonomic scope" value="Bacteria"/>
</dbReference>
<dbReference type="HOGENOM" id="CLU_054566_0_0_0"/>
<comment type="caution">
    <text evidence="1">The sequence shown here is derived from an EMBL/GenBank/DDBJ whole genome shotgun (WGS) entry which is preliminary data.</text>
</comment>